<dbReference type="Gene3D" id="2.60.120.10">
    <property type="entry name" value="Jelly Rolls"/>
    <property type="match status" value="1"/>
</dbReference>
<dbReference type="Pfam" id="PF02311">
    <property type="entry name" value="AraC_binding"/>
    <property type="match status" value="1"/>
</dbReference>
<keyword evidence="1" id="KW-0678">Repressor</keyword>
<sequence>MKHPLQAPFTNALPTPLFLRTMLMPDDAIFPGHEHSWGEFVYAFNGVVQVEVGRDKYLAPPQYGVWLPPNMPHMGFNRREVLQASFYVVDELCQGLPPRPQALLVTPFMRALLNRASTDARDFGSEEHQRLLRTLLDELKAAPVTGTFLPASDDPVLGPLLNHLEENPQDSRCVSELAREAGITERTLARKCHQDLKIPLTEWRNRMRIVKAMALLEAGRTVESVAKEFGYSSSSAFIAMFRKLTGTTPACFRIPSRQAGASP</sequence>
<dbReference type="PANTHER" id="PTHR11019">
    <property type="entry name" value="HTH-TYPE TRANSCRIPTIONAL REGULATOR NIMR"/>
    <property type="match status" value="1"/>
</dbReference>
<dbReference type="InterPro" id="IPR018060">
    <property type="entry name" value="HTH_AraC"/>
</dbReference>
<protein>
    <submittedName>
        <fullName evidence="6">AraC-type DNA-binding protein</fullName>
    </submittedName>
</protein>
<dbReference type="FunFam" id="1.10.10.60:FF:000132">
    <property type="entry name" value="AraC family transcriptional regulator"/>
    <property type="match status" value="1"/>
</dbReference>
<dbReference type="PROSITE" id="PS01124">
    <property type="entry name" value="HTH_ARAC_FAMILY_2"/>
    <property type="match status" value="1"/>
</dbReference>
<dbReference type="SMART" id="SM00342">
    <property type="entry name" value="HTH_ARAC"/>
    <property type="match status" value="1"/>
</dbReference>
<dbReference type="PANTHER" id="PTHR11019:SF190">
    <property type="entry name" value="ARAC-FAMILY REGULATORY PROTEIN"/>
    <property type="match status" value="1"/>
</dbReference>
<organism evidence="6 7">
    <name type="scientific">Desulfomicrobium norvegicum (strain DSM 1741 / NCIMB 8310)</name>
    <name type="common">Desulfovibrio baculatus (strain Norway 4)</name>
    <name type="synonym">Desulfovibrio desulfuricans (strain Norway 4)</name>
    <dbReference type="NCBI Taxonomy" id="52561"/>
    <lineage>
        <taxon>Bacteria</taxon>
        <taxon>Pseudomonadati</taxon>
        <taxon>Thermodesulfobacteriota</taxon>
        <taxon>Desulfovibrionia</taxon>
        <taxon>Desulfovibrionales</taxon>
        <taxon>Desulfomicrobiaceae</taxon>
        <taxon>Desulfomicrobium</taxon>
    </lineage>
</organism>
<dbReference type="AlphaFoldDB" id="A0A8G2C5Z5"/>
<dbReference type="Pfam" id="PF12833">
    <property type="entry name" value="HTH_18"/>
    <property type="match status" value="1"/>
</dbReference>
<evidence type="ECO:0000256" key="1">
    <source>
        <dbReference type="ARBA" id="ARBA00022491"/>
    </source>
</evidence>
<dbReference type="InterPro" id="IPR014710">
    <property type="entry name" value="RmlC-like_jellyroll"/>
</dbReference>
<dbReference type="CDD" id="cd06124">
    <property type="entry name" value="cupin_NimR-like_N"/>
    <property type="match status" value="1"/>
</dbReference>
<dbReference type="InterPro" id="IPR009057">
    <property type="entry name" value="Homeodomain-like_sf"/>
</dbReference>
<dbReference type="InterPro" id="IPR003313">
    <property type="entry name" value="AraC-bd"/>
</dbReference>
<reference evidence="6 7" key="1">
    <citation type="submission" date="2016-10" db="EMBL/GenBank/DDBJ databases">
        <authorList>
            <person name="Varghese N."/>
            <person name="Submissions S."/>
        </authorList>
    </citation>
    <scope>NUCLEOTIDE SEQUENCE [LARGE SCALE GENOMIC DNA]</scope>
    <source>
        <strain evidence="6 7">DSM 1741</strain>
    </source>
</reference>
<dbReference type="OrthoDB" id="9804543at2"/>
<dbReference type="Proteomes" id="UP000199581">
    <property type="component" value="Unassembled WGS sequence"/>
</dbReference>
<evidence type="ECO:0000313" key="7">
    <source>
        <dbReference type="Proteomes" id="UP000199581"/>
    </source>
</evidence>
<keyword evidence="7" id="KW-1185">Reference proteome</keyword>
<dbReference type="PRINTS" id="PR00032">
    <property type="entry name" value="HTHARAC"/>
</dbReference>
<comment type="caution">
    <text evidence="6">The sequence shown here is derived from an EMBL/GenBank/DDBJ whole genome shotgun (WGS) entry which is preliminary data.</text>
</comment>
<keyword evidence="3 6" id="KW-0238">DNA-binding</keyword>
<name>A0A8G2C5Z5_DESNO</name>
<evidence type="ECO:0000313" key="6">
    <source>
        <dbReference type="EMBL" id="SFM18048.1"/>
    </source>
</evidence>
<dbReference type="Gene3D" id="1.10.10.60">
    <property type="entry name" value="Homeodomain-like"/>
    <property type="match status" value="1"/>
</dbReference>
<dbReference type="InterPro" id="IPR011051">
    <property type="entry name" value="RmlC_Cupin_sf"/>
</dbReference>
<dbReference type="SUPFAM" id="SSF51182">
    <property type="entry name" value="RmlC-like cupins"/>
    <property type="match status" value="1"/>
</dbReference>
<dbReference type="EMBL" id="FOTO01000018">
    <property type="protein sequence ID" value="SFM18048.1"/>
    <property type="molecule type" value="Genomic_DNA"/>
</dbReference>
<dbReference type="InterPro" id="IPR020449">
    <property type="entry name" value="Tscrpt_reg_AraC-type_HTH"/>
</dbReference>
<evidence type="ECO:0000256" key="4">
    <source>
        <dbReference type="ARBA" id="ARBA00023163"/>
    </source>
</evidence>
<keyword evidence="4" id="KW-0804">Transcription</keyword>
<evidence type="ECO:0000256" key="2">
    <source>
        <dbReference type="ARBA" id="ARBA00023015"/>
    </source>
</evidence>
<evidence type="ECO:0000259" key="5">
    <source>
        <dbReference type="PROSITE" id="PS01124"/>
    </source>
</evidence>
<feature type="domain" description="HTH araC/xylS-type" evidence="5">
    <location>
        <begin position="158"/>
        <end position="255"/>
    </location>
</feature>
<dbReference type="SUPFAM" id="SSF46689">
    <property type="entry name" value="Homeodomain-like"/>
    <property type="match status" value="1"/>
</dbReference>
<dbReference type="GO" id="GO:0003700">
    <property type="term" value="F:DNA-binding transcription factor activity"/>
    <property type="evidence" value="ECO:0007669"/>
    <property type="project" value="InterPro"/>
</dbReference>
<dbReference type="RefSeq" id="WP_092194302.1">
    <property type="nucleotide sequence ID" value="NZ_FOTO01000018.1"/>
</dbReference>
<evidence type="ECO:0000256" key="3">
    <source>
        <dbReference type="ARBA" id="ARBA00023125"/>
    </source>
</evidence>
<proteinExistence type="predicted"/>
<keyword evidence="2" id="KW-0805">Transcription regulation</keyword>
<accession>A0A8G2C5Z5</accession>
<gene>
    <name evidence="6" type="ORF">SAMN05421830_11854</name>
</gene>
<dbReference type="GO" id="GO:0043565">
    <property type="term" value="F:sequence-specific DNA binding"/>
    <property type="evidence" value="ECO:0007669"/>
    <property type="project" value="InterPro"/>
</dbReference>